<dbReference type="GO" id="GO:2001070">
    <property type="term" value="F:starch binding"/>
    <property type="evidence" value="ECO:0007669"/>
    <property type="project" value="InterPro"/>
</dbReference>
<proteinExistence type="predicted"/>
<evidence type="ECO:0000256" key="6">
    <source>
        <dbReference type="ARBA" id="ARBA00022859"/>
    </source>
</evidence>
<feature type="compositionally biased region" description="Low complexity" evidence="8">
    <location>
        <begin position="429"/>
        <end position="446"/>
    </location>
</feature>
<feature type="compositionally biased region" description="Basic and acidic residues" evidence="8">
    <location>
        <begin position="286"/>
        <end position="305"/>
    </location>
</feature>
<dbReference type="EnsemblMetazoa" id="CLYHEMT004338.1">
    <property type="protein sequence ID" value="CLYHEMP004338.1"/>
    <property type="gene ID" value="CLYHEMG004338"/>
</dbReference>
<dbReference type="InterPro" id="IPR046439">
    <property type="entry name" value="ZF_RZ_dom"/>
</dbReference>
<dbReference type="Gene3D" id="3.40.50.300">
    <property type="entry name" value="P-loop containing nucleotide triphosphate hydrolases"/>
    <property type="match status" value="1"/>
</dbReference>
<dbReference type="CDD" id="cd00009">
    <property type="entry name" value="AAA"/>
    <property type="match status" value="1"/>
</dbReference>
<evidence type="ECO:0000313" key="11">
    <source>
        <dbReference type="EnsemblMetazoa" id="CLYHEMP004338.1"/>
    </source>
</evidence>
<evidence type="ECO:0000256" key="1">
    <source>
        <dbReference type="ARBA" id="ARBA00004496"/>
    </source>
</evidence>
<dbReference type="GO" id="GO:0004842">
    <property type="term" value="F:ubiquitin-protein transferase activity"/>
    <property type="evidence" value="ECO:0007669"/>
    <property type="project" value="InterPro"/>
</dbReference>
<dbReference type="Proteomes" id="UP000594262">
    <property type="component" value="Unplaced"/>
</dbReference>
<feature type="coiled-coil region" evidence="7">
    <location>
        <begin position="1751"/>
        <end position="1778"/>
    </location>
</feature>
<feature type="compositionally biased region" description="Basic and acidic residues" evidence="8">
    <location>
        <begin position="141"/>
        <end position="157"/>
    </location>
</feature>
<comment type="subcellular location">
    <subcellularLocation>
        <location evidence="1">Cytoplasm</location>
    </subcellularLocation>
</comment>
<feature type="compositionally biased region" description="Polar residues" evidence="8">
    <location>
        <begin position="333"/>
        <end position="348"/>
    </location>
</feature>
<feature type="compositionally biased region" description="Polar residues" evidence="8">
    <location>
        <begin position="182"/>
        <end position="214"/>
    </location>
</feature>
<keyword evidence="2" id="KW-0963">Cytoplasm</keyword>
<dbReference type="InterPro" id="IPR002044">
    <property type="entry name" value="CBM20"/>
</dbReference>
<protein>
    <submittedName>
        <fullName evidence="11">Uncharacterized protein</fullName>
    </submittedName>
</protein>
<dbReference type="PANTHER" id="PTHR22605:SF16">
    <property type="entry name" value="E3 UBIQUITIN-PROTEIN LIGASE RNF213"/>
    <property type="match status" value="1"/>
</dbReference>
<accession>A0A7M5V8N5</accession>
<dbReference type="PANTHER" id="PTHR22605">
    <property type="entry name" value="RZ-TYPE DOMAIN-CONTAINING PROTEIN"/>
    <property type="match status" value="1"/>
</dbReference>
<feature type="compositionally biased region" description="Basic and acidic residues" evidence="8">
    <location>
        <begin position="243"/>
        <end position="254"/>
    </location>
</feature>
<dbReference type="Pfam" id="PF00004">
    <property type="entry name" value="AAA"/>
    <property type="match status" value="1"/>
</dbReference>
<evidence type="ECO:0000259" key="9">
    <source>
        <dbReference type="PROSITE" id="PS51166"/>
    </source>
</evidence>
<feature type="compositionally biased region" description="Basic and acidic residues" evidence="8">
    <location>
        <begin position="265"/>
        <end position="275"/>
    </location>
</feature>
<dbReference type="GO" id="GO:0016887">
    <property type="term" value="F:ATP hydrolysis activity"/>
    <property type="evidence" value="ECO:0007669"/>
    <property type="project" value="InterPro"/>
</dbReference>
<feature type="compositionally biased region" description="Basic and acidic residues" evidence="8">
    <location>
        <begin position="397"/>
        <end position="406"/>
    </location>
</feature>
<evidence type="ECO:0000256" key="8">
    <source>
        <dbReference type="SAM" id="MobiDB-lite"/>
    </source>
</evidence>
<dbReference type="Pfam" id="PF20173">
    <property type="entry name" value="ZnF_RZ-type"/>
    <property type="match status" value="1"/>
</dbReference>
<evidence type="ECO:0000256" key="4">
    <source>
        <dbReference type="ARBA" id="ARBA00022771"/>
    </source>
</evidence>
<feature type="compositionally biased region" description="Basic and acidic residues" evidence="8">
    <location>
        <begin position="349"/>
        <end position="390"/>
    </location>
</feature>
<dbReference type="InterPro" id="IPR027417">
    <property type="entry name" value="P-loop_NTPase"/>
</dbReference>
<evidence type="ECO:0000256" key="3">
    <source>
        <dbReference type="ARBA" id="ARBA00022723"/>
    </source>
</evidence>
<feature type="region of interest" description="Disordered" evidence="8">
    <location>
        <begin position="137"/>
        <end position="480"/>
    </location>
</feature>
<dbReference type="InterPro" id="IPR013783">
    <property type="entry name" value="Ig-like_fold"/>
</dbReference>
<dbReference type="InterPro" id="IPR003593">
    <property type="entry name" value="AAA+_ATPase"/>
</dbReference>
<keyword evidence="12" id="KW-1185">Reference proteome</keyword>
<dbReference type="GO" id="GO:0002376">
    <property type="term" value="P:immune system process"/>
    <property type="evidence" value="ECO:0007669"/>
    <property type="project" value="UniProtKB-KW"/>
</dbReference>
<dbReference type="Gene3D" id="2.60.40.10">
    <property type="entry name" value="Immunoglobulins"/>
    <property type="match status" value="1"/>
</dbReference>
<keyword evidence="3" id="KW-0479">Metal-binding</keyword>
<evidence type="ECO:0000313" key="12">
    <source>
        <dbReference type="Proteomes" id="UP000594262"/>
    </source>
</evidence>
<feature type="compositionally biased region" description="Polar residues" evidence="8">
    <location>
        <begin position="417"/>
        <end position="428"/>
    </location>
</feature>
<dbReference type="InterPro" id="IPR031248">
    <property type="entry name" value="RNF213"/>
</dbReference>
<evidence type="ECO:0000256" key="5">
    <source>
        <dbReference type="ARBA" id="ARBA00022833"/>
    </source>
</evidence>
<feature type="domain" description="RZ-type" evidence="10">
    <location>
        <begin position="4467"/>
        <end position="4535"/>
    </location>
</feature>
<keyword evidence="5" id="KW-0862">Zinc</keyword>
<evidence type="ECO:0000256" key="7">
    <source>
        <dbReference type="SAM" id="Coils"/>
    </source>
</evidence>
<dbReference type="PROSITE" id="PS51166">
    <property type="entry name" value="CBM20"/>
    <property type="match status" value="1"/>
</dbReference>
<feature type="domain" description="CBM20" evidence="9">
    <location>
        <begin position="487"/>
        <end position="603"/>
    </location>
</feature>
<sequence>MVEKKLICTVCSEQYPANAKFCLKDGPSLKPLEESAPEERKLCKKCGKYYPKESKFCMEDGTLLTELQPLTEGRKYCPKCGANYPKESKFCMEDGTPLKELKTEVTAEERKYCQKCGKDYPKETKFCEDDGAGLELQPINEVKKGDKNNGQEDKNDGQEDMEICEEEVQHNQNKMAQKQVDNHQTSFGSNANDSSNAQYALSFPNANTQGISENTKVDNQHIDNDTEMAEEKPSEEGQNSKIVGKEENKSENDSKTLLQTAEESELSKLKEERNQIETPTLFQSKETNEHPVKKEKQATENDYTKAKQNGSNAQVKNENTFNIQVSDEKTNLSEKTSSESSGQLSDGRNNTENEKGKREQNEAKVNQSKEKPTKEKDSKEKEEQKEKKQDNQAGGKEQSKKQDPLTKDQNGVKEGVTTRSMANKTESNSSAPPSYAKATASSAAKKNGANDQNQKAQANVKGHVHQYAKGSKDNSSSKPKAMNFAKATNEKTKQVTFIVAIPSSWKGEVFLIFGHPHFCDWKSAALQLERTGEFGDKLDMINGTVEVPNFVCKGTPYKYVVQGNDGNVEWEYLNTAYNNHYRNRWFYIPDERYNLGNYFQFDDLVVPKYQSSSWFSWLPFGSNEISNSQRQKEAKLIFLHYFKKIIDKDKFIKVDPLNNMLLLYDLISSFFYSFCENGGGRVWKHLNWEKLSSPKDTSKILFGVVEKILKNHTVILSSNQTEPHQKKVQTLLSTMSLIPLFVTFGDQVSVDLGLLLMENLSTEKIETLALEEGLKKSFGATGLEFILDSFIEYWKYILKYPKVKSSISWLLPLPLMHLVERITLRRFPEQNIISLTIDKCGLFGLKNHDLPSKSDIQILMGNINMMSSSLQRDPELQRTIVLLIDVRQFPIALVHGVKPKLLIRKFITSQTENDHLVFSDDDVLFLDTLKSCIKLLTKSDFYYVTEALVDLAIVTLSKTKEAHKFPYLLFHFVEVCLKNVSEETEQHNGMFEKLKNVLSQKREKFYSALAKFGSVYWFYKDIEGISCFLWIIESLWSMQLLNEDFENEMKKKIIHIINYTIKEIYQNDKDKFFALFCEMEFKDFIKEALELVFEKNIEILLNEGRLLSYFGYTRPAEMLCQKVNQLWETLKDDDERFNWIITYNPLKTILKHFWGKEGNKVSIVLDTASNILIDYCESLTNSEITFKKFNQIKQHQQRFYDFMCIISPEDKATIIQTFNKRNLEYDLYKHTSAIVNGLAALLRNLPDKIGKTDTFFEKGFKKEDGIRFIDVYKYGAHPSEYFQIQREALQLLDKMFKRNLLTSSIFQMKWRQCLTSLAGLKLDGAKIIEKLPPKSLFLNTWDSILGEEIKDDLRLPFNIKQVIAYIILPSLNLTFNSLKELCGGEIPIPAALNYMKHCTNLVKELDELNLFFEASIPEADIQNCARRIQCANAMSDCVEQSDAILQTASVLGLEGEFNSIKMIRDKASTGQTSLLKEITEELIADTDKVMQVSPEMKQVFKAVADNLPLLKWLKEHLKDAKEVKVFVEMMSIAAGESDYEVDRVANFEACCQAFSPIIFELNNKSGFKEFQRACQRTAEAVRNGDGIIEKLNSSNNNLEWFKQAKESQGSVSARSFLEAKKANSNGKYIIGNLTGKADFFFEQTAALHHVVKLKVVYEGDKVQTKDLSLDDVHDLQSRLMLLGRDNNKTEESIKEGIFEKEYFVKQAEMVTQLADTYVRLIEAGDVNFLNWKKEYQCNVEEARKKGFKEYFKGIENEIRSFENRLSAWNDELMQFRMENPYANHFSVKQMLVLRKYLKQYSSSSTKPIINNQVFTLLRSISEEVTVKKVKECCVTMYASSTKPLAKDQRKSQDNETNFTRFTFKELGVMIKKFLKENDDIEKEVVLASLMQVPDFRNEKKVILWCGKHEDDEDLIEELSEKAEAELEKMQENDLSGCNEDELDTEIPDNLEKDYLPLNLFANFLNHFGTINHCRTIPQYLQKHQPNLIIIPKDEILASVIAMYDNDGSASLPSSSEVLLCSDDVSLEQVEMLIMRAAMNEDGMFCLAFAENLNYETSEKVFAFLQKIMKEKNMGYLVVICSSEEENQSYLASALDSYQRQCVHRKRDISSILSKAFCLKEEIKQNKKGGKKLYGPTVDEDSYNIRVVSSARGGMGKSLLIDRKSHQLDKYIVENATVYQKERFQRYQTLVRTPVHGTAVCYEDVVSKLAENSIFDADFPRIYHFDIAPTVQEGLDILFFNVFVLGSMQTKTGKVWRKNNNDMCYVEMTKISKKVKEEEKKSASIVLDNLPKTECASPEEALKISKGELKTKMLFEANELNSSQFQRVFQYLQMYEKNSAALNTFDYKHIDQWIDVPVVLQYLLQYCGIPDPSWMELRNFVHFFNKNLLDCEQSVFTNTAFRQDFPGFRVFVVTFLLEMARDFATRSLDETDKQANNDLVHFKRTWEQSAHPYLFFNTDGHSMTFFGINITPNRHLIDPETQNIIKQNIMEKQLYEILDRQMAGDFINFRTNFNDLSKLNKIKVLCRVMGLPDGDEHIFDPDPTYELTIDNMKKMLAIHMRLRCGVPVVLMGETGCGKTTLIRFMCSLCAGPATENQRTPKNMLLVKVHGGITMDDIRQRVVKALEMAEANNQTNTVLFLDEANTTDAIGLIKEVMVDKMLFGKPLAIAQYGLDIIAACNPYRQHTNEMVKKLETAGLGYHVGAVDTYEKMGEIPLRQLVYRVHPLPESMKPLVWDFGQLNSETEQLYARQIITRYKMEGKLPLSEDFIELLIRVLAASQLFMRNQKDECSFVSLRDVERAVQVTSWFHEKMGLFLPMIQEFDQEHGIVIDIESKYQESIEKQRRSLILALAVCYIARLEDRNDYYDYIEKFFINDFALEGGVNQMKNEIKRFQEMFINQLHLEDNIAKNQALCENVFMMVICIELRIPLFVVGKPGSSKSLAKTIVQDNMQGKNSKCELFQNFKQVFMSSYQCSPLSTADGIIGVFKQSARFQEQKNLDEYTSVVVLDEVGLAEDSPRMPLKALHPLLEDGTDGSEDLTMTGSDSKSKRVAFIGISNWALDPAKMNRGIMLSRSPPAFDELFNTARDICASKKSIQTKILPLLKELSQGYNDIYNVQRNTESLKQFKKEEFFGLRDFYSLIKLVFCLAKKYDGKPPTSEIKNAICRNFSGMNEIEPWPIFKRNLQLDENEDGAEDEENTMSTVDMIRKSFEPTCACSVSTNNINYNNQIKKRCTSNRYLLVMTEKYSALPIIEGMSLDENLTVIFGSSFPKDQEFTQVCRDINRIKMCMETGRTVILLNMENLYESLYDALNQYYVYMGGQRYVDLGLGTHRVKCRVHEDFKLIVMADKTNVYKTFPIPLINRLEKHFLVTATAMEPEQLKIERELTKWANHFAKAYSGKKKFDCEDAFIGYNNDTCASIIIELYRHMEMPNTEEFLDLSKKKLLQVATPDSMARLPKDERNKYWDVYFKEQIHSSLPEFLCKDIPVNQRTRFYQIKTFSRLLSPQELENIEVLGFQIESLSLMQFQTENSFREALRSTYQKVEKKNSIILVQYSLTKTSGDLVPCAQHITKEIASQVENGDTVKVVFLLQLTRGAKSLVSYQSIWECIHIDEIRQDDKPKLIDYIGKPISSLFEENYDWFHLIQSSVQGGIEIVNKKSAMKADVITKKINILHQLLQRDTDVSKRFSDHILHQMYARLLEIEQKEVDLKKVANWVPEEAVELRYIPNYGTFGEALVRCVEEKVCPILGDLVYELDFNNNLMLIANSLQFIDLWLELFEVLVCATSRNDVSRFPKRIENCRFPFSQHIIVIMDNMINENHQPNAIAKVDPVMTTVSEAPFGKVLLKCGQQDLMKYLLDFVVVHFPGVSNLFELLSECLLIEMNKLVQELNKANIETEEDQGMEENSKTEYFQSIPMLHLTYEKCKDSFANAIQLLRTLPHLIQGVFNKLESGVPLDIIALNEFLNDLLPEDDPIEDVKVYAAVKGLKKTIQTILLHCERDELRKWAQVKMLHLFVNDVVYSSSKPQQSSGTLALNALYKHIQDLPDAMCSIESWIIFEKFLKNTVVKKDGDDTLRENCLQFFIDVVVEFCFSKEAFERIDQETVIPHIMGYAFTQNAGGGTKRFSPVEDYHDDSPVIRSFILQQLLSRGIKVEKYIEDYLEENLRLIRRSTNNKAEADVWNMCKIFIYCYQDHLTNTKFNVFKRNGELTRHYLDQVSTTLKEARDYFSTSRPNNSLDVQLLEKIAQTRVCLSACADILSTDGSTFIQQSNDPNLKKEHEIVIAALSLLIRQVKNTDVHMFLHRQIIHLHGKQELHKISTENPWSALDTPGNDQNNTNFDRFLVYDEQYKVMRTTISTFFLHPDDPRQLQRISNKTKDHIKELATLHFEVFSDIQINQQQKDVLTKEMKLKNLDNYLTMTRQNDDKNILEFLYHLAVVLKHSKSDFIAVFQALANSPQTLKNCYLPAMPSDNFSAIMAVGTKRYECPCGYPYVITECGGAMQEFACPQCRRTIGGSNHSILPGQKLITNAKDDTKPGHCLGDAKKRSLDAIPERELTRISVVLQRILIHLSMLLGYLKGHQMDIHALITPNPTKDVIQFFTEHVLHDLYLIKKGLNLNEDRAKLVVHLLLKILMKNTNKNDAMKVQHLNTENGRTLNEKRFDEQIIKRFTDTYANDLDNYTNLLIKDDRSLQSVLMRHLYEVEFPYPSTINDVHPSRCFQLWGYWSTINLASFRLVVQQKAGMAQVPVSIKRMATIVDNEDIIAKIKDLPKILQLHEILVRRFNFRIDQKTAKEKTLRDAIKETPEDFKTFKKLVGQISKLWKEMNTRLQKHGRLRADKDCFDQAYSLDTPLEYFLMKAHGHGSGLMALADFLAFHQNECGLPYKAQFEKKPDEKTQNFISLTGIKDLDLVNYSAEADLLPLVYTNCDYSLELGKGTKVEYNLEKISQHLTDKLFYGKSMIRFEMKEFVYLDDVHSARKFTNLKRNVDQCDMLFGDQRKMVMELKEISDVTHALNAVEISIGFLTSTITPADKEQPYEKYLQDSLKMNVEKYLPSRTMRGTLRLKHLYSAWLMLTIERAIRLDMQDQNPFDCQNRYCSDMSEDLENKVKSSLRHLDSFELICLLTEFLVCGDIDSKPAGSEELSLGESLEVYEDQNDKVMSVEIISHIPDEVLTANVFHFWKMVAHTYQKKKEDT</sequence>
<dbReference type="OrthoDB" id="2423195at2759"/>
<keyword evidence="7" id="KW-0175">Coiled coil</keyword>
<evidence type="ECO:0000256" key="2">
    <source>
        <dbReference type="ARBA" id="ARBA00022490"/>
    </source>
</evidence>
<dbReference type="GO" id="GO:0005737">
    <property type="term" value="C:cytoplasm"/>
    <property type="evidence" value="ECO:0007669"/>
    <property type="project" value="UniProtKB-SubCell"/>
</dbReference>
<dbReference type="PROSITE" id="PS51981">
    <property type="entry name" value="ZF_RZ"/>
    <property type="match status" value="1"/>
</dbReference>
<reference evidence="11" key="1">
    <citation type="submission" date="2021-01" db="UniProtKB">
        <authorList>
            <consortium name="EnsemblMetazoa"/>
        </authorList>
    </citation>
    <scope>IDENTIFICATION</scope>
</reference>
<name>A0A7M5V8N5_9CNID</name>
<keyword evidence="4" id="KW-0863">Zinc-finger</keyword>
<dbReference type="InterPro" id="IPR003959">
    <property type="entry name" value="ATPase_AAA_core"/>
</dbReference>
<dbReference type="GO" id="GO:0008270">
    <property type="term" value="F:zinc ion binding"/>
    <property type="evidence" value="ECO:0007669"/>
    <property type="project" value="UniProtKB-KW"/>
</dbReference>
<organism evidence="11 12">
    <name type="scientific">Clytia hemisphaerica</name>
    <dbReference type="NCBI Taxonomy" id="252671"/>
    <lineage>
        <taxon>Eukaryota</taxon>
        <taxon>Metazoa</taxon>
        <taxon>Cnidaria</taxon>
        <taxon>Hydrozoa</taxon>
        <taxon>Hydroidolina</taxon>
        <taxon>Leptothecata</taxon>
        <taxon>Obeliida</taxon>
        <taxon>Clytiidae</taxon>
        <taxon>Clytia</taxon>
    </lineage>
</organism>
<dbReference type="SMART" id="SM00382">
    <property type="entry name" value="AAA"/>
    <property type="match status" value="1"/>
</dbReference>
<feature type="compositionally biased region" description="Polar residues" evidence="8">
    <location>
        <begin position="276"/>
        <end position="285"/>
    </location>
</feature>
<dbReference type="SUPFAM" id="SSF52540">
    <property type="entry name" value="P-loop containing nucleoside triphosphate hydrolases"/>
    <property type="match status" value="2"/>
</dbReference>
<keyword evidence="6" id="KW-0391">Immunity</keyword>
<evidence type="ECO:0000259" key="10">
    <source>
        <dbReference type="PROSITE" id="PS51981"/>
    </source>
</evidence>
<dbReference type="GO" id="GO:0005524">
    <property type="term" value="F:ATP binding"/>
    <property type="evidence" value="ECO:0007669"/>
    <property type="project" value="InterPro"/>
</dbReference>
<feature type="compositionally biased region" description="Basic and acidic residues" evidence="8">
    <location>
        <begin position="215"/>
        <end position="235"/>
    </location>
</feature>
<feature type="compositionally biased region" description="Polar residues" evidence="8">
    <location>
        <begin position="306"/>
        <end position="325"/>
    </location>
</feature>